<protein>
    <recommendedName>
        <fullName evidence="2">DUF7595 domain-containing protein</fullName>
    </recommendedName>
</protein>
<feature type="compositionally biased region" description="Low complexity" evidence="1">
    <location>
        <begin position="1"/>
        <end position="37"/>
    </location>
</feature>
<dbReference type="EMBL" id="CM029047">
    <property type="protein sequence ID" value="KAG2581718.1"/>
    <property type="molecule type" value="Genomic_DNA"/>
</dbReference>
<evidence type="ECO:0000256" key="1">
    <source>
        <dbReference type="SAM" id="MobiDB-lite"/>
    </source>
</evidence>
<dbReference type="OrthoDB" id="666566at2759"/>
<gene>
    <name evidence="3" type="ORF">PVAP13_6KG060500</name>
</gene>
<dbReference type="PANTHER" id="PTHR36140:SF3">
    <property type="entry name" value="F-BOX DOMAIN-CONTAINING PROTEIN"/>
    <property type="match status" value="1"/>
</dbReference>
<comment type="caution">
    <text evidence="3">The sequence shown here is derived from an EMBL/GenBank/DDBJ whole genome shotgun (WGS) entry which is preliminary data.</text>
</comment>
<dbReference type="Pfam" id="PF24523">
    <property type="entry name" value="DUF7595"/>
    <property type="match status" value="1"/>
</dbReference>
<proteinExistence type="predicted"/>
<evidence type="ECO:0000313" key="3">
    <source>
        <dbReference type="EMBL" id="KAG2581718.1"/>
    </source>
</evidence>
<keyword evidence="4" id="KW-1185">Reference proteome</keyword>
<dbReference type="PANTHER" id="PTHR36140">
    <property type="entry name" value="F-BOX DOMAIN-CONTAINING PROTEIN-RELATED"/>
    <property type="match status" value="1"/>
</dbReference>
<dbReference type="InterPro" id="IPR056016">
    <property type="entry name" value="DUF7595"/>
</dbReference>
<dbReference type="Proteomes" id="UP000823388">
    <property type="component" value="Chromosome 6K"/>
</dbReference>
<sequence>MTTARRSPTSFSSSPSPASPTSPTSSASPPPAAAGAAWCPPKPRSSATHPGGRPAGSSPPSPSASCTARTTPRRASSPWLPRRAASGLLRQPPGSLTLSTLVDGALFDGCSEIVASRNGLLVVDLRRGKHDRALKLCVCNPLAGEVHVLPSLGAKESPGHYACTVLTADDSDENPPRSSSYLRLVMVYARRGLTAFRSYSSEEGSWSEEAKVSSARLGQKHMGLTHGGIVHHGGRLVYWLGLAKNTVFVLSLEKLQSVVVSVPRSGQGQKFDMENTLLGLSPEGRLCAVQFGHLFLTAANRRVSVRVTTRTDHGWDKEDFFFDTSHLGTAVVSVHRDKEELIQIEQSLPADVISVRLRWFGEKSGVVFFSAVAGDSDHRRSEMYALSLSTRVVGDPWGHVHGYEMDQAAYLASLAEREGMEDM</sequence>
<accession>A0A8T0R9D3</accession>
<feature type="domain" description="DUF7595" evidence="2">
    <location>
        <begin position="112"/>
        <end position="287"/>
    </location>
</feature>
<dbReference type="AlphaFoldDB" id="A0A8T0R9D3"/>
<evidence type="ECO:0000259" key="2">
    <source>
        <dbReference type="Pfam" id="PF24523"/>
    </source>
</evidence>
<organism evidence="3 4">
    <name type="scientific">Panicum virgatum</name>
    <name type="common">Blackwell switchgrass</name>
    <dbReference type="NCBI Taxonomy" id="38727"/>
    <lineage>
        <taxon>Eukaryota</taxon>
        <taxon>Viridiplantae</taxon>
        <taxon>Streptophyta</taxon>
        <taxon>Embryophyta</taxon>
        <taxon>Tracheophyta</taxon>
        <taxon>Spermatophyta</taxon>
        <taxon>Magnoliopsida</taxon>
        <taxon>Liliopsida</taxon>
        <taxon>Poales</taxon>
        <taxon>Poaceae</taxon>
        <taxon>PACMAD clade</taxon>
        <taxon>Panicoideae</taxon>
        <taxon>Panicodae</taxon>
        <taxon>Paniceae</taxon>
        <taxon>Panicinae</taxon>
        <taxon>Panicum</taxon>
        <taxon>Panicum sect. Hiantes</taxon>
    </lineage>
</organism>
<reference evidence="3" key="1">
    <citation type="submission" date="2020-05" db="EMBL/GenBank/DDBJ databases">
        <title>WGS assembly of Panicum virgatum.</title>
        <authorList>
            <person name="Lovell J.T."/>
            <person name="Jenkins J."/>
            <person name="Shu S."/>
            <person name="Juenger T.E."/>
            <person name="Schmutz J."/>
        </authorList>
    </citation>
    <scope>NUCLEOTIDE SEQUENCE</scope>
    <source>
        <strain evidence="3">AP13</strain>
    </source>
</reference>
<feature type="region of interest" description="Disordered" evidence="1">
    <location>
        <begin position="1"/>
        <end position="94"/>
    </location>
</feature>
<name>A0A8T0R9D3_PANVG</name>
<evidence type="ECO:0000313" key="4">
    <source>
        <dbReference type="Proteomes" id="UP000823388"/>
    </source>
</evidence>